<dbReference type="InterPro" id="IPR045083">
    <property type="entry name" value="ATP_synth_F0_asu_bact/mt"/>
</dbReference>
<keyword evidence="13" id="KW-0732">Signal</keyword>
<evidence type="ECO:0000256" key="12">
    <source>
        <dbReference type="RuleBase" id="RU000483"/>
    </source>
</evidence>
<evidence type="ECO:0000256" key="5">
    <source>
        <dbReference type="ARBA" id="ARBA00022692"/>
    </source>
</evidence>
<dbReference type="OrthoDB" id="9809130at2"/>
<dbReference type="HAMAP" id="MF_01393">
    <property type="entry name" value="ATP_synth_a_bact"/>
    <property type="match status" value="1"/>
</dbReference>
<keyword evidence="3 11" id="KW-0813">Transport</keyword>
<feature type="transmembrane region" description="Helical" evidence="11">
    <location>
        <begin position="264"/>
        <end position="287"/>
    </location>
</feature>
<keyword evidence="7 11" id="KW-1133">Transmembrane helix</keyword>
<dbReference type="NCBIfam" id="TIGR01131">
    <property type="entry name" value="ATP_synt_6_or_A"/>
    <property type="match status" value="1"/>
</dbReference>
<dbReference type="Pfam" id="PF00119">
    <property type="entry name" value="ATP-synt_A"/>
    <property type="match status" value="1"/>
</dbReference>
<keyword evidence="10 11" id="KW-0066">ATP synthesis</keyword>
<evidence type="ECO:0000256" key="6">
    <source>
        <dbReference type="ARBA" id="ARBA00022781"/>
    </source>
</evidence>
<evidence type="ECO:0000256" key="3">
    <source>
        <dbReference type="ARBA" id="ARBA00022448"/>
    </source>
</evidence>
<comment type="similarity">
    <text evidence="2 11 12">Belongs to the ATPase A chain family.</text>
</comment>
<evidence type="ECO:0000256" key="1">
    <source>
        <dbReference type="ARBA" id="ARBA00004141"/>
    </source>
</evidence>
<dbReference type="GO" id="GO:0005886">
    <property type="term" value="C:plasma membrane"/>
    <property type="evidence" value="ECO:0007669"/>
    <property type="project" value="UniProtKB-SubCell"/>
</dbReference>
<evidence type="ECO:0000256" key="7">
    <source>
        <dbReference type="ARBA" id="ARBA00022989"/>
    </source>
</evidence>
<evidence type="ECO:0000256" key="11">
    <source>
        <dbReference type="HAMAP-Rule" id="MF_01393"/>
    </source>
</evidence>
<keyword evidence="6 11" id="KW-0375">Hydrogen ion transport</keyword>
<dbReference type="RefSeq" id="WP_103050609.1">
    <property type="nucleotide sequence ID" value="NZ_POWF01000001.1"/>
</dbReference>
<protein>
    <recommendedName>
        <fullName evidence="11 12">ATP synthase subunit a</fullName>
    </recommendedName>
    <alternativeName>
        <fullName evidence="11">ATP synthase F0 sector subunit a</fullName>
    </alternativeName>
    <alternativeName>
        <fullName evidence="11">F-ATPase subunit 6</fullName>
    </alternativeName>
</protein>
<dbReference type="GO" id="GO:0046933">
    <property type="term" value="F:proton-transporting ATP synthase activity, rotational mechanism"/>
    <property type="evidence" value="ECO:0007669"/>
    <property type="project" value="UniProtKB-UniRule"/>
</dbReference>
<feature type="chain" id="PRO_5014449061" description="ATP synthase subunit a" evidence="13">
    <location>
        <begin position="25"/>
        <end position="366"/>
    </location>
</feature>
<dbReference type="SUPFAM" id="SSF81336">
    <property type="entry name" value="F1F0 ATP synthase subunit A"/>
    <property type="match status" value="1"/>
</dbReference>
<name>A0A2K1E393_9FLAO</name>
<reference evidence="14 15" key="1">
    <citation type="submission" date="2018-01" db="EMBL/GenBank/DDBJ databases">
        <title>The draft genome of Hanstruepera neustonica JCM19743.</title>
        <authorList>
            <person name="He R.-H."/>
            <person name="Du Z.-J."/>
        </authorList>
    </citation>
    <scope>NUCLEOTIDE SEQUENCE [LARGE SCALE GENOMIC DNA]</scope>
    <source>
        <strain evidence="14 15">JCM19743</strain>
    </source>
</reference>
<accession>A0A2K1E393</accession>
<evidence type="ECO:0000313" key="15">
    <source>
        <dbReference type="Proteomes" id="UP000236641"/>
    </source>
</evidence>
<dbReference type="InterPro" id="IPR000568">
    <property type="entry name" value="ATP_synth_F0_asu"/>
</dbReference>
<dbReference type="AlphaFoldDB" id="A0A2K1E393"/>
<dbReference type="PANTHER" id="PTHR11410">
    <property type="entry name" value="ATP SYNTHASE SUBUNIT A"/>
    <property type="match status" value="1"/>
</dbReference>
<keyword evidence="9 11" id="KW-0472">Membrane</keyword>
<dbReference type="CDD" id="cd00310">
    <property type="entry name" value="ATP-synt_Fo_a_6"/>
    <property type="match status" value="1"/>
</dbReference>
<feature type="transmembrane region" description="Helical" evidence="11">
    <location>
        <begin position="206"/>
        <end position="228"/>
    </location>
</feature>
<evidence type="ECO:0000313" key="14">
    <source>
        <dbReference type="EMBL" id="PNQ74756.1"/>
    </source>
</evidence>
<dbReference type="InterPro" id="IPR035908">
    <property type="entry name" value="F0_ATP_A_sf"/>
</dbReference>
<keyword evidence="4 11" id="KW-0138">CF(0)</keyword>
<keyword evidence="15" id="KW-1185">Reference proteome</keyword>
<comment type="subcellular location">
    <subcellularLocation>
        <location evidence="11 12">Cell membrane</location>
        <topology evidence="11 12">Multi-pass membrane protein</topology>
    </subcellularLocation>
    <subcellularLocation>
        <location evidence="1">Membrane</location>
        <topology evidence="1">Multi-pass membrane protein</topology>
    </subcellularLocation>
</comment>
<dbReference type="Gene3D" id="1.20.120.220">
    <property type="entry name" value="ATP synthase, F0 complex, subunit A"/>
    <property type="match status" value="1"/>
</dbReference>
<evidence type="ECO:0000256" key="10">
    <source>
        <dbReference type="ARBA" id="ARBA00023310"/>
    </source>
</evidence>
<evidence type="ECO:0000256" key="13">
    <source>
        <dbReference type="SAM" id="SignalP"/>
    </source>
</evidence>
<sequence length="366" mass="41472">MTLNTFKSAILSALFLATSLSGFANENSDTQEDKEFNAKDMIMHHVKDAHEFHIITLHEGKENQKDISIPLPIILWTDNGLVTFMSSEFHHDDTGHTIVEKNGMKFVKSHEKIYQLNAGEDAVEFDAEHHPTNAVTPLDFSITRNVFMMWVSILVLLLIFIGTARRYRKSEDNVPTGIAGFIEPLVVFVRDEIAKPMIGEKKYRRYMPYLLTVFFFIWINNIFGLIPILNGANLSGNIAFTMTLALFTFIITTFSGNKNYWKHIFWMPGVPVPMKIFLMPIELIGIFTKPISLMIRLFANITAGHIIILALMSLIFIFKTVAVAPVSVAFSLFIGIIEIVVTAIQAYIFTVLSALYFGMATEEEHH</sequence>
<evidence type="ECO:0000256" key="2">
    <source>
        <dbReference type="ARBA" id="ARBA00006810"/>
    </source>
</evidence>
<evidence type="ECO:0000256" key="9">
    <source>
        <dbReference type="ARBA" id="ARBA00023136"/>
    </source>
</evidence>
<feature type="transmembrane region" description="Helical" evidence="11">
    <location>
        <begin position="293"/>
        <end position="318"/>
    </location>
</feature>
<feature type="transmembrane region" description="Helical" evidence="11">
    <location>
        <begin position="330"/>
        <end position="357"/>
    </location>
</feature>
<keyword evidence="11" id="KW-1003">Cell membrane</keyword>
<organism evidence="14 15">
    <name type="scientific">Hanstruepera neustonica</name>
    <dbReference type="NCBI Taxonomy" id="1445657"/>
    <lineage>
        <taxon>Bacteria</taxon>
        <taxon>Pseudomonadati</taxon>
        <taxon>Bacteroidota</taxon>
        <taxon>Flavobacteriia</taxon>
        <taxon>Flavobacteriales</taxon>
        <taxon>Flavobacteriaceae</taxon>
        <taxon>Hanstruepera</taxon>
    </lineage>
</organism>
<feature type="transmembrane region" description="Helical" evidence="11">
    <location>
        <begin position="147"/>
        <end position="164"/>
    </location>
</feature>
<dbReference type="PANTHER" id="PTHR11410:SF0">
    <property type="entry name" value="ATP SYNTHASE SUBUNIT A"/>
    <property type="match status" value="1"/>
</dbReference>
<dbReference type="PRINTS" id="PR00123">
    <property type="entry name" value="ATPASEA"/>
</dbReference>
<dbReference type="EMBL" id="POWF01000001">
    <property type="protein sequence ID" value="PNQ74756.1"/>
    <property type="molecule type" value="Genomic_DNA"/>
</dbReference>
<comment type="function">
    <text evidence="11 12">Key component of the proton channel; it plays a direct role in the translocation of protons across the membrane.</text>
</comment>
<evidence type="ECO:0000256" key="8">
    <source>
        <dbReference type="ARBA" id="ARBA00023065"/>
    </source>
</evidence>
<dbReference type="Proteomes" id="UP000236641">
    <property type="component" value="Unassembled WGS sequence"/>
</dbReference>
<evidence type="ECO:0000256" key="4">
    <source>
        <dbReference type="ARBA" id="ARBA00022547"/>
    </source>
</evidence>
<feature type="transmembrane region" description="Helical" evidence="11">
    <location>
        <begin position="234"/>
        <end position="252"/>
    </location>
</feature>
<comment type="caution">
    <text evidence="14">The sequence shown here is derived from an EMBL/GenBank/DDBJ whole genome shotgun (WGS) entry which is preliminary data.</text>
</comment>
<proteinExistence type="inferred from homology"/>
<dbReference type="GO" id="GO:0045259">
    <property type="term" value="C:proton-transporting ATP synthase complex"/>
    <property type="evidence" value="ECO:0007669"/>
    <property type="project" value="UniProtKB-KW"/>
</dbReference>
<keyword evidence="5 11" id="KW-0812">Transmembrane</keyword>
<gene>
    <name evidence="11 14" type="primary">atpB</name>
    <name evidence="14" type="ORF">C1T31_01030</name>
</gene>
<feature type="signal peptide" evidence="13">
    <location>
        <begin position="1"/>
        <end position="24"/>
    </location>
</feature>
<keyword evidence="8 11" id="KW-0406">Ion transport</keyword>